<dbReference type="InParanoid" id="H2Y1L1"/>
<feature type="domain" description="Methyltransferase type 11" evidence="4">
    <location>
        <begin position="45"/>
        <end position="137"/>
    </location>
</feature>
<dbReference type="Proteomes" id="UP000008144">
    <property type="component" value="Chromosome 8"/>
</dbReference>
<dbReference type="FunFam" id="3.40.50.150:FF:000553">
    <property type="entry name" value="Uncharacterized protein"/>
    <property type="match status" value="1"/>
</dbReference>
<dbReference type="OMA" id="FFDPCAR"/>
<dbReference type="Gene3D" id="3.40.50.150">
    <property type="entry name" value="Vaccinia Virus protein VP39"/>
    <property type="match status" value="1"/>
</dbReference>
<evidence type="ECO:0000256" key="2">
    <source>
        <dbReference type="ARBA" id="ARBA00022603"/>
    </source>
</evidence>
<name>H2Y1L1_CIOIN</name>
<comment type="similarity">
    <text evidence="1">Belongs to the methyltransferase superfamily.</text>
</comment>
<keyword evidence="3" id="KW-0808">Transferase</keyword>
<evidence type="ECO:0000259" key="4">
    <source>
        <dbReference type="Pfam" id="PF08241"/>
    </source>
</evidence>
<proteinExistence type="inferred from homology"/>
<dbReference type="InterPro" id="IPR029063">
    <property type="entry name" value="SAM-dependent_MTases_sf"/>
</dbReference>
<dbReference type="GO" id="GO:0008757">
    <property type="term" value="F:S-adenosylmethionine-dependent methyltransferase activity"/>
    <property type="evidence" value="ECO:0007669"/>
    <property type="project" value="InterPro"/>
</dbReference>
<evidence type="ECO:0000256" key="3">
    <source>
        <dbReference type="ARBA" id="ARBA00022679"/>
    </source>
</evidence>
<dbReference type="InterPro" id="IPR051052">
    <property type="entry name" value="Diverse_substrate_MTase"/>
</dbReference>
<dbReference type="GO" id="GO:0032259">
    <property type="term" value="P:methylation"/>
    <property type="evidence" value="ECO:0007669"/>
    <property type="project" value="UniProtKB-KW"/>
</dbReference>
<dbReference type="SUPFAM" id="SSF53335">
    <property type="entry name" value="S-adenosyl-L-methionine-dependent methyltransferases"/>
    <property type="match status" value="1"/>
</dbReference>
<keyword evidence="2" id="KW-0489">Methyltransferase</keyword>
<reference evidence="5" key="2">
    <citation type="journal article" date="2008" name="Genome Biol.">
        <title>Improved genome assembly and evidence-based global gene model set for the chordate Ciona intestinalis: new insight into intron and operon populations.</title>
        <authorList>
            <person name="Satou Y."/>
            <person name="Mineta K."/>
            <person name="Ogasawara M."/>
            <person name="Sasakura Y."/>
            <person name="Shoguchi E."/>
            <person name="Ueno K."/>
            <person name="Yamada L."/>
            <person name="Matsumoto J."/>
            <person name="Wasserscheid J."/>
            <person name="Dewar K."/>
            <person name="Wiley G.B."/>
            <person name="Macmil S.L."/>
            <person name="Roe B.A."/>
            <person name="Zeller R.W."/>
            <person name="Hastings K.E."/>
            <person name="Lemaire P."/>
            <person name="Lindquist E."/>
            <person name="Endo T."/>
            <person name="Hotta K."/>
            <person name="Inaba K."/>
        </authorList>
    </citation>
    <scope>NUCLEOTIDE SEQUENCE [LARGE SCALE GENOMIC DNA]</scope>
    <source>
        <strain evidence="5">wild type</strain>
    </source>
</reference>
<dbReference type="PANTHER" id="PTHR44942:SF4">
    <property type="entry name" value="METHYLTRANSFERASE TYPE 11 DOMAIN-CONTAINING PROTEIN"/>
    <property type="match status" value="1"/>
</dbReference>
<reference evidence="5" key="3">
    <citation type="submission" date="2025-08" db="UniProtKB">
        <authorList>
            <consortium name="Ensembl"/>
        </authorList>
    </citation>
    <scope>IDENTIFICATION</scope>
</reference>
<dbReference type="AlphaFoldDB" id="H2Y1L1"/>
<dbReference type="InterPro" id="IPR013216">
    <property type="entry name" value="Methyltransf_11"/>
</dbReference>
<protein>
    <recommendedName>
        <fullName evidence="4">Methyltransferase type 11 domain-containing protein</fullName>
    </recommendedName>
</protein>
<dbReference type="GeneTree" id="ENSGT00940000166480"/>
<organism evidence="5 6">
    <name type="scientific">Ciona intestinalis</name>
    <name type="common">Transparent sea squirt</name>
    <name type="synonym">Ascidia intestinalis</name>
    <dbReference type="NCBI Taxonomy" id="7719"/>
    <lineage>
        <taxon>Eukaryota</taxon>
        <taxon>Metazoa</taxon>
        <taxon>Chordata</taxon>
        <taxon>Tunicata</taxon>
        <taxon>Ascidiacea</taxon>
        <taxon>Phlebobranchia</taxon>
        <taxon>Cionidae</taxon>
        <taxon>Ciona</taxon>
    </lineage>
</organism>
<evidence type="ECO:0000313" key="6">
    <source>
        <dbReference type="Proteomes" id="UP000008144"/>
    </source>
</evidence>
<accession>H2Y1L1</accession>
<dbReference type="EMBL" id="EAAA01002714">
    <property type="status" value="NOT_ANNOTATED_CDS"/>
    <property type="molecule type" value="Genomic_DNA"/>
</dbReference>
<keyword evidence="6" id="KW-1185">Reference proteome</keyword>
<reference evidence="6" key="1">
    <citation type="journal article" date="2002" name="Science">
        <title>The draft genome of Ciona intestinalis: insights into chordate and vertebrate origins.</title>
        <authorList>
            <person name="Dehal P."/>
            <person name="Satou Y."/>
            <person name="Campbell R.K."/>
            <person name="Chapman J."/>
            <person name="Degnan B."/>
            <person name="De Tomaso A."/>
            <person name="Davidson B."/>
            <person name="Di Gregorio A."/>
            <person name="Gelpke M."/>
            <person name="Goodstein D.M."/>
            <person name="Harafuji N."/>
            <person name="Hastings K.E."/>
            <person name="Ho I."/>
            <person name="Hotta K."/>
            <person name="Huang W."/>
            <person name="Kawashima T."/>
            <person name="Lemaire P."/>
            <person name="Martinez D."/>
            <person name="Meinertzhagen I.A."/>
            <person name="Necula S."/>
            <person name="Nonaka M."/>
            <person name="Putnam N."/>
            <person name="Rash S."/>
            <person name="Saiga H."/>
            <person name="Satake M."/>
            <person name="Terry A."/>
            <person name="Yamada L."/>
            <person name="Wang H.G."/>
            <person name="Awazu S."/>
            <person name="Azumi K."/>
            <person name="Boore J."/>
            <person name="Branno M."/>
            <person name="Chin-Bow S."/>
            <person name="DeSantis R."/>
            <person name="Doyle S."/>
            <person name="Francino P."/>
            <person name="Keys D.N."/>
            <person name="Haga S."/>
            <person name="Hayashi H."/>
            <person name="Hino K."/>
            <person name="Imai K.S."/>
            <person name="Inaba K."/>
            <person name="Kano S."/>
            <person name="Kobayashi K."/>
            <person name="Kobayashi M."/>
            <person name="Lee B.I."/>
            <person name="Makabe K.W."/>
            <person name="Manohar C."/>
            <person name="Matassi G."/>
            <person name="Medina M."/>
            <person name="Mochizuki Y."/>
            <person name="Mount S."/>
            <person name="Morishita T."/>
            <person name="Miura S."/>
            <person name="Nakayama A."/>
            <person name="Nishizaka S."/>
            <person name="Nomoto H."/>
            <person name="Ohta F."/>
            <person name="Oishi K."/>
            <person name="Rigoutsos I."/>
            <person name="Sano M."/>
            <person name="Sasaki A."/>
            <person name="Sasakura Y."/>
            <person name="Shoguchi E."/>
            <person name="Shin-i T."/>
            <person name="Spagnuolo A."/>
            <person name="Stainier D."/>
            <person name="Suzuki M.M."/>
            <person name="Tassy O."/>
            <person name="Takatori N."/>
            <person name="Tokuoka M."/>
            <person name="Yagi K."/>
            <person name="Yoshizaki F."/>
            <person name="Wada S."/>
            <person name="Zhang C."/>
            <person name="Hyatt P.D."/>
            <person name="Larimer F."/>
            <person name="Detter C."/>
            <person name="Doggett N."/>
            <person name="Glavina T."/>
            <person name="Hawkins T."/>
            <person name="Richardson P."/>
            <person name="Lucas S."/>
            <person name="Kohara Y."/>
            <person name="Levine M."/>
            <person name="Satoh N."/>
            <person name="Rokhsar D.S."/>
        </authorList>
    </citation>
    <scope>NUCLEOTIDE SEQUENCE [LARGE SCALE GENOMIC DNA]</scope>
</reference>
<dbReference type="HOGENOM" id="CLU_049344_5_2_1"/>
<dbReference type="Pfam" id="PF08241">
    <property type="entry name" value="Methyltransf_11"/>
    <property type="match status" value="1"/>
</dbReference>
<evidence type="ECO:0000256" key="1">
    <source>
        <dbReference type="ARBA" id="ARBA00008361"/>
    </source>
</evidence>
<sequence length="276" mass="31093">NHASFVEKNQASSGLKYHPKYPSKIIETAMEYAGYSDGKKLDFLLDVGCGAGQATKLFCPYFKTVLGVDPSLKQLETAKENCCFDHVTFTEGIAEDLPAANESVDVVVSGSATHWYNVEAFLKETERVLKPGGTLVVLDYNSPKFLPLGLNTKNAEELGKLADDIYAKYPVAAMLKEPGVANAYRKTRYEEIFEAVPFLEKRYEHVPVYSLWSLDDAVGYVNSVGPYEQIVRKRMNDLQHLPAREIEEKLLELDEAEKFVRLTKECWNCTEKKNSE</sequence>
<reference evidence="5" key="4">
    <citation type="submission" date="2025-09" db="UniProtKB">
        <authorList>
            <consortium name="Ensembl"/>
        </authorList>
    </citation>
    <scope>IDENTIFICATION</scope>
</reference>
<evidence type="ECO:0000313" key="5">
    <source>
        <dbReference type="Ensembl" id="ENSCINP00000035795.1"/>
    </source>
</evidence>
<dbReference type="Ensembl" id="ENSCINT00000031275.1">
    <property type="protein sequence ID" value="ENSCINP00000035795.1"/>
    <property type="gene ID" value="ENSCING00000018220.1"/>
</dbReference>
<dbReference type="PANTHER" id="PTHR44942">
    <property type="entry name" value="METHYLTRANSF_11 DOMAIN-CONTAINING PROTEIN"/>
    <property type="match status" value="1"/>
</dbReference>
<dbReference type="CDD" id="cd02440">
    <property type="entry name" value="AdoMet_MTases"/>
    <property type="match status" value="1"/>
</dbReference>